<comment type="caution">
    <text evidence="3">The sequence shown here is derived from an EMBL/GenBank/DDBJ whole genome shotgun (WGS) entry which is preliminary data.</text>
</comment>
<dbReference type="EMBL" id="VITN01000011">
    <property type="protein sequence ID" value="TWB17280.1"/>
    <property type="molecule type" value="Genomic_DNA"/>
</dbReference>
<dbReference type="Pfam" id="PF00403">
    <property type="entry name" value="HMA"/>
    <property type="match status" value="1"/>
</dbReference>
<feature type="domain" description="HMA" evidence="2">
    <location>
        <begin position="1"/>
        <end position="64"/>
    </location>
</feature>
<keyword evidence="1" id="KW-0479">Metal-binding</keyword>
<protein>
    <submittedName>
        <fullName evidence="3">Copper chaperone</fullName>
    </submittedName>
</protein>
<dbReference type="GO" id="GO:0046872">
    <property type="term" value="F:metal ion binding"/>
    <property type="evidence" value="ECO:0007669"/>
    <property type="project" value="UniProtKB-KW"/>
</dbReference>
<proteinExistence type="predicted"/>
<gene>
    <name evidence="3" type="ORF">FBZ89_111131</name>
</gene>
<evidence type="ECO:0000313" key="4">
    <source>
        <dbReference type="Proteomes" id="UP000319859"/>
    </source>
</evidence>
<dbReference type="Gene3D" id="3.30.70.100">
    <property type="match status" value="1"/>
</dbReference>
<dbReference type="InterPro" id="IPR017969">
    <property type="entry name" value="Heavy-metal-associated_CS"/>
</dbReference>
<dbReference type="SUPFAM" id="SSF55008">
    <property type="entry name" value="HMA, heavy metal-associated domain"/>
    <property type="match status" value="1"/>
</dbReference>
<sequence>MNASYRIDGMTCQGCARSVTKAIQAVVPMAEVAVDVDAGVVTVTGPADVGQVKGAVEDAGFDFIGPA</sequence>
<dbReference type="AlphaFoldDB" id="A0A560F6M4"/>
<dbReference type="RefSeq" id="WP_145751242.1">
    <property type="nucleotide sequence ID" value="NZ_VITN01000011.1"/>
</dbReference>
<dbReference type="InterPro" id="IPR006121">
    <property type="entry name" value="HMA_dom"/>
</dbReference>
<dbReference type="PROSITE" id="PS01047">
    <property type="entry name" value="HMA_1"/>
    <property type="match status" value="1"/>
</dbReference>
<organism evidence="3 4">
    <name type="scientific">Nitrospirillum amazonense</name>
    <dbReference type="NCBI Taxonomy" id="28077"/>
    <lineage>
        <taxon>Bacteria</taxon>
        <taxon>Pseudomonadati</taxon>
        <taxon>Pseudomonadota</taxon>
        <taxon>Alphaproteobacteria</taxon>
        <taxon>Rhodospirillales</taxon>
        <taxon>Azospirillaceae</taxon>
        <taxon>Nitrospirillum</taxon>
    </lineage>
</organism>
<evidence type="ECO:0000313" key="3">
    <source>
        <dbReference type="EMBL" id="TWB17280.1"/>
    </source>
</evidence>
<name>A0A560F6M4_9PROT</name>
<dbReference type="OrthoDB" id="9801832at2"/>
<evidence type="ECO:0000256" key="1">
    <source>
        <dbReference type="ARBA" id="ARBA00022723"/>
    </source>
</evidence>
<dbReference type="InterPro" id="IPR036163">
    <property type="entry name" value="HMA_dom_sf"/>
</dbReference>
<reference evidence="3 4" key="1">
    <citation type="submission" date="2019-06" db="EMBL/GenBank/DDBJ databases">
        <title>Genomic Encyclopedia of Type Strains, Phase IV (KMG-V): Genome sequencing to study the core and pangenomes of soil and plant-associated prokaryotes.</title>
        <authorList>
            <person name="Whitman W."/>
        </authorList>
    </citation>
    <scope>NUCLEOTIDE SEQUENCE [LARGE SCALE GENOMIC DNA]</scope>
    <source>
        <strain evidence="3 4">BR 11880</strain>
    </source>
</reference>
<dbReference type="Proteomes" id="UP000319859">
    <property type="component" value="Unassembled WGS sequence"/>
</dbReference>
<dbReference type="PROSITE" id="PS50846">
    <property type="entry name" value="HMA_2"/>
    <property type="match status" value="1"/>
</dbReference>
<evidence type="ECO:0000259" key="2">
    <source>
        <dbReference type="PROSITE" id="PS50846"/>
    </source>
</evidence>
<accession>A0A560F6M4</accession>
<dbReference type="CDD" id="cd00371">
    <property type="entry name" value="HMA"/>
    <property type="match status" value="1"/>
</dbReference>